<accession>A0A8J2PX84</accession>
<keyword evidence="3" id="KW-0963">Cytoplasm</keyword>
<feature type="non-terminal residue" evidence="7">
    <location>
        <position position="117"/>
    </location>
</feature>
<organism evidence="7 8">
    <name type="scientific">Allacma fusca</name>
    <dbReference type="NCBI Taxonomy" id="39272"/>
    <lineage>
        <taxon>Eukaryota</taxon>
        <taxon>Metazoa</taxon>
        <taxon>Ecdysozoa</taxon>
        <taxon>Arthropoda</taxon>
        <taxon>Hexapoda</taxon>
        <taxon>Collembola</taxon>
        <taxon>Symphypleona</taxon>
        <taxon>Sminthuridae</taxon>
        <taxon>Allacma</taxon>
    </lineage>
</organism>
<gene>
    <name evidence="7" type="ORF">AFUS01_LOCUS35403</name>
</gene>
<dbReference type="AlphaFoldDB" id="A0A8J2PX84"/>
<evidence type="ECO:0000256" key="5">
    <source>
        <dbReference type="ARBA" id="ARBA00023212"/>
    </source>
</evidence>
<dbReference type="PANTHER" id="PTHR46256:SF3">
    <property type="entry name" value="MYOSIN MOTOR DOMAIN-CONTAINING PROTEIN"/>
    <property type="match status" value="1"/>
</dbReference>
<evidence type="ECO:0000256" key="1">
    <source>
        <dbReference type="ARBA" id="ARBA00004245"/>
    </source>
</evidence>
<dbReference type="GO" id="GO:0000146">
    <property type="term" value="F:microfilament motor activity"/>
    <property type="evidence" value="ECO:0007669"/>
    <property type="project" value="TreeGrafter"/>
</dbReference>
<evidence type="ECO:0000256" key="4">
    <source>
        <dbReference type="ARBA" id="ARBA00022737"/>
    </source>
</evidence>
<keyword evidence="4" id="KW-0677">Repeat</keyword>
<keyword evidence="8" id="KW-1185">Reference proteome</keyword>
<sequence length="117" mass="13806">MRALFQIPRNPPPTLSKPQDWSRDFNDFIGECLIKDMEQRVFMYELKTHPFLQQLQNVVEDEIREELKRDIDLLKAQGRIRREPEVTTKHGKLKTDRKGPLQTMFVDDLAALPTLDD</sequence>
<dbReference type="InterPro" id="IPR052409">
    <property type="entry name" value="Myosin-III_kinase_activity"/>
</dbReference>
<evidence type="ECO:0000313" key="8">
    <source>
        <dbReference type="Proteomes" id="UP000708208"/>
    </source>
</evidence>
<dbReference type="GO" id="GO:0042995">
    <property type="term" value="C:cell projection"/>
    <property type="evidence" value="ECO:0007669"/>
    <property type="project" value="UniProtKB-SubCell"/>
</dbReference>
<dbReference type="OrthoDB" id="6108017at2759"/>
<dbReference type="EMBL" id="CAJVCH010535642">
    <property type="protein sequence ID" value="CAG7825285.1"/>
    <property type="molecule type" value="Genomic_DNA"/>
</dbReference>
<keyword evidence="6" id="KW-0966">Cell projection</keyword>
<dbReference type="GO" id="GO:0005856">
    <property type="term" value="C:cytoskeleton"/>
    <property type="evidence" value="ECO:0007669"/>
    <property type="project" value="UniProtKB-SubCell"/>
</dbReference>
<proteinExistence type="predicted"/>
<dbReference type="Proteomes" id="UP000708208">
    <property type="component" value="Unassembled WGS sequence"/>
</dbReference>
<evidence type="ECO:0000256" key="3">
    <source>
        <dbReference type="ARBA" id="ARBA00022490"/>
    </source>
</evidence>
<dbReference type="GO" id="GO:0004674">
    <property type="term" value="F:protein serine/threonine kinase activity"/>
    <property type="evidence" value="ECO:0007669"/>
    <property type="project" value="TreeGrafter"/>
</dbReference>
<reference evidence="7" key="1">
    <citation type="submission" date="2021-06" db="EMBL/GenBank/DDBJ databases">
        <authorList>
            <person name="Hodson N. C."/>
            <person name="Mongue J. A."/>
            <person name="Jaron S. K."/>
        </authorList>
    </citation>
    <scope>NUCLEOTIDE SEQUENCE</scope>
</reference>
<dbReference type="GO" id="GO:0030832">
    <property type="term" value="P:regulation of actin filament length"/>
    <property type="evidence" value="ECO:0007669"/>
    <property type="project" value="TreeGrafter"/>
</dbReference>
<dbReference type="PANTHER" id="PTHR46256">
    <property type="entry name" value="AGAP011099-PA"/>
    <property type="match status" value="1"/>
</dbReference>
<evidence type="ECO:0000313" key="7">
    <source>
        <dbReference type="EMBL" id="CAG7825285.1"/>
    </source>
</evidence>
<comment type="caution">
    <text evidence="7">The sequence shown here is derived from an EMBL/GenBank/DDBJ whole genome shotgun (WGS) entry which is preliminary data.</text>
</comment>
<evidence type="ECO:0000256" key="6">
    <source>
        <dbReference type="ARBA" id="ARBA00023273"/>
    </source>
</evidence>
<protein>
    <submittedName>
        <fullName evidence="7">Uncharacterized protein</fullName>
    </submittedName>
</protein>
<evidence type="ECO:0000256" key="2">
    <source>
        <dbReference type="ARBA" id="ARBA00004316"/>
    </source>
</evidence>
<comment type="subcellular location">
    <subcellularLocation>
        <location evidence="2">Cell projection</location>
    </subcellularLocation>
    <subcellularLocation>
        <location evidence="1">Cytoplasm</location>
        <location evidence="1">Cytoskeleton</location>
    </subcellularLocation>
</comment>
<name>A0A8J2PX84_9HEXA</name>
<keyword evidence="5" id="KW-0206">Cytoskeleton</keyword>